<sequence>MASQPIPQPPGVPILGNIFDIDPNNTWVSLKTLADKYGEIFKIKALGHQIVFICSASLLEEVCDETRFRKCVTGPIVEIRYSVNDSLFTAYDHEPSWGIAHRIMAPGLSTSAIRGQVPIMQEVAEQLTAKWAGSEEMPEGGRQFSVVDGLRRLNIQSTVKCLFSQDISCLEGVEPPVIGAMEGATQEAVKRPTRPKLLNSLLYQRKFEAYTKTMRDFAAEIVLKRQSQHTTGDMLDALLHRKDPETGKGLTEREIIDEIVSLLIGSVTAPNFLAFALYYLLRNPRELKIAQEEIDSVFPNGERMTHEHFARLPYCEAILRESMRLSTPAPGFNIEPLPSEHNRGPIQLAGGKYEIPANQPMISVLAAVNRDPVVFADPEVFRPERMLGVAYGRIPEGVKKGFGNGKRQCIGKSYAWQWSVVTLVTILRDVDLNIADPGYQLKMDGAFSLKPVGFFAVASHRARAPRLT</sequence>
<comment type="cofactor">
    <cofactor evidence="3">
        <name>FAD</name>
        <dbReference type="ChEBI" id="CHEBI:57692"/>
    </cofactor>
</comment>
<gene>
    <name evidence="19 21" type="ORF">P152DRAFT_498272</name>
</gene>
<dbReference type="Pfam" id="PF00067">
    <property type="entry name" value="p450"/>
    <property type="match status" value="1"/>
</dbReference>
<evidence type="ECO:0000256" key="6">
    <source>
        <dbReference type="ARBA" id="ARBA00022617"/>
    </source>
</evidence>
<comment type="similarity">
    <text evidence="4">In the N-terminal section; belongs to the cytochrome P450 family.</text>
</comment>
<dbReference type="SUPFAM" id="SSF48264">
    <property type="entry name" value="Cytochrome P450"/>
    <property type="match status" value="1"/>
</dbReference>
<proteinExistence type="inferred from homology"/>
<dbReference type="GO" id="GO:0020037">
    <property type="term" value="F:heme binding"/>
    <property type="evidence" value="ECO:0007669"/>
    <property type="project" value="InterPro"/>
</dbReference>
<accession>A0A6G1G9R1</accession>
<evidence type="ECO:0000256" key="5">
    <source>
        <dbReference type="ARBA" id="ARBA00022448"/>
    </source>
</evidence>
<dbReference type="GO" id="GO:0016705">
    <property type="term" value="F:oxidoreductase activity, acting on paired donors, with incorporation or reduction of molecular oxygen"/>
    <property type="evidence" value="ECO:0007669"/>
    <property type="project" value="InterPro"/>
</dbReference>
<dbReference type="InterPro" id="IPR017972">
    <property type="entry name" value="Cyt_P450_CS"/>
</dbReference>
<dbReference type="InterPro" id="IPR002401">
    <property type="entry name" value="Cyt_P450_E_grp-I"/>
</dbReference>
<evidence type="ECO:0000256" key="12">
    <source>
        <dbReference type="ARBA" id="ARBA00022982"/>
    </source>
</evidence>
<keyword evidence="14 16" id="KW-0408">Iron</keyword>
<keyword evidence="10" id="KW-0274">FAD</keyword>
<keyword evidence="12" id="KW-0249">Electron transport</keyword>
<evidence type="ECO:0000256" key="13">
    <source>
        <dbReference type="ARBA" id="ARBA00023002"/>
    </source>
</evidence>
<keyword evidence="15 17" id="KW-0503">Monooxygenase</keyword>
<evidence type="ECO:0000256" key="18">
    <source>
        <dbReference type="SAM" id="Phobius"/>
    </source>
</evidence>
<dbReference type="PANTHER" id="PTHR24305">
    <property type="entry name" value="CYTOCHROME P450"/>
    <property type="match status" value="1"/>
</dbReference>
<dbReference type="AlphaFoldDB" id="A0A6G1G9R1"/>
<name>A0A6G1G9R1_9PEZI</name>
<keyword evidence="9 16" id="KW-0479">Metal-binding</keyword>
<dbReference type="InterPro" id="IPR036396">
    <property type="entry name" value="Cyt_P450_sf"/>
</dbReference>
<dbReference type="PANTHER" id="PTHR24305:SF108">
    <property type="entry name" value="P450, PUTATIVE (EUROFUNG)-RELATED"/>
    <property type="match status" value="1"/>
</dbReference>
<evidence type="ECO:0000256" key="2">
    <source>
        <dbReference type="ARBA" id="ARBA00001971"/>
    </source>
</evidence>
<reference evidence="21" key="2">
    <citation type="submission" date="2020-04" db="EMBL/GenBank/DDBJ databases">
        <authorList>
            <consortium name="NCBI Genome Project"/>
        </authorList>
    </citation>
    <scope>NUCLEOTIDE SEQUENCE</scope>
    <source>
        <strain evidence="21">CBS 781.70</strain>
    </source>
</reference>
<protein>
    <submittedName>
        <fullName evidence="19 21">Cytochrome P450</fullName>
    </submittedName>
</protein>
<organism evidence="19">
    <name type="scientific">Eremomyces bilateralis CBS 781.70</name>
    <dbReference type="NCBI Taxonomy" id="1392243"/>
    <lineage>
        <taxon>Eukaryota</taxon>
        <taxon>Fungi</taxon>
        <taxon>Dikarya</taxon>
        <taxon>Ascomycota</taxon>
        <taxon>Pezizomycotina</taxon>
        <taxon>Dothideomycetes</taxon>
        <taxon>Dothideomycetes incertae sedis</taxon>
        <taxon>Eremomycetales</taxon>
        <taxon>Eremomycetaceae</taxon>
        <taxon>Eremomyces</taxon>
    </lineage>
</organism>
<evidence type="ECO:0000256" key="8">
    <source>
        <dbReference type="ARBA" id="ARBA00022643"/>
    </source>
</evidence>
<keyword evidence="5" id="KW-0813">Transport</keyword>
<evidence type="ECO:0000256" key="17">
    <source>
        <dbReference type="RuleBase" id="RU000461"/>
    </source>
</evidence>
<evidence type="ECO:0000256" key="16">
    <source>
        <dbReference type="PIRSR" id="PIRSR602401-1"/>
    </source>
</evidence>
<dbReference type="FunFam" id="1.10.630.10:FF:000040">
    <property type="entry name" value="Bifunctional cytochrome P450/NADPH--P450 reductase"/>
    <property type="match status" value="1"/>
</dbReference>
<evidence type="ECO:0000256" key="1">
    <source>
        <dbReference type="ARBA" id="ARBA00001917"/>
    </source>
</evidence>
<dbReference type="GeneID" id="54422851"/>
<evidence type="ECO:0000256" key="14">
    <source>
        <dbReference type="ARBA" id="ARBA00023004"/>
    </source>
</evidence>
<evidence type="ECO:0000256" key="10">
    <source>
        <dbReference type="ARBA" id="ARBA00022827"/>
    </source>
</evidence>
<evidence type="ECO:0000256" key="15">
    <source>
        <dbReference type="ARBA" id="ARBA00023033"/>
    </source>
</evidence>
<evidence type="ECO:0000313" key="19">
    <source>
        <dbReference type="EMBL" id="KAF1814732.1"/>
    </source>
</evidence>
<keyword evidence="6 16" id="KW-0349">Heme</keyword>
<comment type="cofactor">
    <cofactor evidence="1">
        <name>FMN</name>
        <dbReference type="ChEBI" id="CHEBI:58210"/>
    </cofactor>
</comment>
<evidence type="ECO:0000256" key="11">
    <source>
        <dbReference type="ARBA" id="ARBA00022857"/>
    </source>
</evidence>
<evidence type="ECO:0000256" key="4">
    <source>
        <dbReference type="ARBA" id="ARBA00010018"/>
    </source>
</evidence>
<keyword evidence="8" id="KW-0288">FMN</keyword>
<reference evidence="19 21" key="1">
    <citation type="submission" date="2020-01" db="EMBL/GenBank/DDBJ databases">
        <authorList>
            <consortium name="DOE Joint Genome Institute"/>
            <person name="Haridas S."/>
            <person name="Albert R."/>
            <person name="Binder M."/>
            <person name="Bloem J."/>
            <person name="Labutti K."/>
            <person name="Salamov A."/>
            <person name="Andreopoulos B."/>
            <person name="Baker S.E."/>
            <person name="Barry K."/>
            <person name="Bills G."/>
            <person name="Bluhm B.H."/>
            <person name="Cannon C."/>
            <person name="Castanera R."/>
            <person name="Culley D.E."/>
            <person name="Daum C."/>
            <person name="Ezra D."/>
            <person name="Gonzalez J.B."/>
            <person name="Henrissat B."/>
            <person name="Kuo A."/>
            <person name="Liang C."/>
            <person name="Lipzen A."/>
            <person name="Lutzoni F."/>
            <person name="Magnuson J."/>
            <person name="Mondo S."/>
            <person name="Nolan M."/>
            <person name="Ohm R."/>
            <person name="Pangilinan J."/>
            <person name="Park H.-J."/>
            <person name="Ramirez L."/>
            <person name="Alfaro M."/>
            <person name="Sun H."/>
            <person name="Tritt A."/>
            <person name="Yoshinaga Y."/>
            <person name="Zwiers L.-H."/>
            <person name="Turgeon B.G."/>
            <person name="Goodwin S.B."/>
            <person name="Spatafora J.W."/>
            <person name="Crous P.W."/>
            <person name="Grigoriev I.V."/>
        </authorList>
    </citation>
    <scope>NUCLEOTIDE SEQUENCE</scope>
    <source>
        <strain evidence="19 21">CBS 781.70</strain>
    </source>
</reference>
<dbReference type="RefSeq" id="XP_033536363.1">
    <property type="nucleotide sequence ID" value="XM_033682281.1"/>
</dbReference>
<dbReference type="GO" id="GO:0004497">
    <property type="term" value="F:monooxygenase activity"/>
    <property type="evidence" value="ECO:0007669"/>
    <property type="project" value="UniProtKB-KW"/>
</dbReference>
<dbReference type="InterPro" id="IPR001128">
    <property type="entry name" value="Cyt_P450"/>
</dbReference>
<dbReference type="EMBL" id="ML975152">
    <property type="protein sequence ID" value="KAF1814732.1"/>
    <property type="molecule type" value="Genomic_DNA"/>
</dbReference>
<keyword evidence="18" id="KW-1133">Transmembrane helix</keyword>
<feature type="transmembrane region" description="Helical" evidence="18">
    <location>
        <begin position="259"/>
        <end position="281"/>
    </location>
</feature>
<evidence type="ECO:0000313" key="20">
    <source>
        <dbReference type="Proteomes" id="UP000504638"/>
    </source>
</evidence>
<keyword evidence="18" id="KW-0812">Transmembrane</keyword>
<dbReference type="Proteomes" id="UP000504638">
    <property type="component" value="Unplaced"/>
</dbReference>
<keyword evidence="20" id="KW-1185">Reference proteome</keyword>
<keyword evidence="13 17" id="KW-0560">Oxidoreductase</keyword>
<dbReference type="OrthoDB" id="1470350at2759"/>
<keyword evidence="18" id="KW-0472">Membrane</keyword>
<evidence type="ECO:0000256" key="3">
    <source>
        <dbReference type="ARBA" id="ARBA00001974"/>
    </source>
</evidence>
<dbReference type="Gene3D" id="1.10.630.10">
    <property type="entry name" value="Cytochrome P450"/>
    <property type="match status" value="1"/>
</dbReference>
<comment type="cofactor">
    <cofactor evidence="2 16">
        <name>heme</name>
        <dbReference type="ChEBI" id="CHEBI:30413"/>
    </cofactor>
</comment>
<reference evidence="21" key="3">
    <citation type="submission" date="2025-04" db="UniProtKB">
        <authorList>
            <consortium name="RefSeq"/>
        </authorList>
    </citation>
    <scope>IDENTIFICATION</scope>
    <source>
        <strain evidence="21">CBS 781.70</strain>
    </source>
</reference>
<evidence type="ECO:0000313" key="21">
    <source>
        <dbReference type="RefSeq" id="XP_033536363.1"/>
    </source>
</evidence>
<dbReference type="InterPro" id="IPR050121">
    <property type="entry name" value="Cytochrome_P450_monoxygenase"/>
</dbReference>
<evidence type="ECO:0000256" key="9">
    <source>
        <dbReference type="ARBA" id="ARBA00022723"/>
    </source>
</evidence>
<keyword evidence="7" id="KW-0285">Flavoprotein</keyword>
<dbReference type="PRINTS" id="PR00463">
    <property type="entry name" value="EP450I"/>
</dbReference>
<dbReference type="GO" id="GO:0005506">
    <property type="term" value="F:iron ion binding"/>
    <property type="evidence" value="ECO:0007669"/>
    <property type="project" value="InterPro"/>
</dbReference>
<dbReference type="PROSITE" id="PS00086">
    <property type="entry name" value="CYTOCHROME_P450"/>
    <property type="match status" value="1"/>
</dbReference>
<keyword evidence="11" id="KW-0521">NADP</keyword>
<feature type="binding site" description="axial binding residue" evidence="16">
    <location>
        <position position="409"/>
    </location>
    <ligand>
        <name>heme</name>
        <dbReference type="ChEBI" id="CHEBI:30413"/>
    </ligand>
    <ligandPart>
        <name>Fe</name>
        <dbReference type="ChEBI" id="CHEBI:18248"/>
    </ligandPart>
</feature>
<comment type="similarity">
    <text evidence="17">Belongs to the cytochrome P450 family.</text>
</comment>
<evidence type="ECO:0000256" key="7">
    <source>
        <dbReference type="ARBA" id="ARBA00022630"/>
    </source>
</evidence>